<dbReference type="GO" id="GO:0016757">
    <property type="term" value="F:glycosyltransferase activity"/>
    <property type="evidence" value="ECO:0007669"/>
    <property type="project" value="UniProtKB-KW"/>
</dbReference>
<dbReference type="InterPro" id="IPR022372">
    <property type="entry name" value="Accessory_SS_Asp1"/>
</dbReference>
<proteinExistence type="predicted"/>
<dbReference type="CDD" id="cd04949">
    <property type="entry name" value="GT4_GtfA-like"/>
    <property type="match status" value="1"/>
</dbReference>
<dbReference type="Pfam" id="PF00534">
    <property type="entry name" value="Glycos_transf_1"/>
    <property type="match status" value="1"/>
</dbReference>
<evidence type="ECO:0000313" key="3">
    <source>
        <dbReference type="EMBL" id="ANK62159.1"/>
    </source>
</evidence>
<keyword evidence="1" id="KW-0328">Glycosyltransferase</keyword>
<sequence>MYYFLNDNMQAQKSGIEHAEIKRLMLFNKNNVAAKIVTRSFALDLHQVLAQANISTANFINLFDFFNNTEQVDYQQVTVNDLKLPDDCSLQKNGHDYVVTQQDKRLMIITTREPEFTDLKNIQYLEPNGKTVKMIWYDTRGFISLEQYFDWDGKIANEQYLGRDGVAHIQKLHLLDRQGNEQNSWRILNYHGQDYSFNGMAELTRFFYDELNQSDGGHNVFICDRTVELAWSLFHMETKAFKVLHLHNDHVNDPSDMQHSTLNSNYEHALNNLGQWNAVISATPQQTTDMVARFGEKVPEFTIPVGFVANETLNEPHVDWQTRTPQKLVEVARLAPEKQQDQAIKAFEKVHQHYPKATLEFWGYSNGDTEEKLRKQVTEAGLTDSVKFMGYSENVSEIYNSAQIGLLPSRAEGFSLMLLEAQAHGLPLIANDIKYGPADIIQDQKTGILTKNDDIDGLAEAILDLLSNPAKLMNFSEAAYDNSRRYSEDAVMAQWQLLITEADRFYQQQQTVAEVD</sequence>
<dbReference type="SUPFAM" id="SSF53756">
    <property type="entry name" value="UDP-Glycosyltransferase/glycogen phosphorylase"/>
    <property type="match status" value="1"/>
</dbReference>
<evidence type="ECO:0000256" key="1">
    <source>
        <dbReference type="ARBA" id="ARBA00022676"/>
    </source>
</evidence>
<keyword evidence="4" id="KW-1185">Reference proteome</keyword>
<dbReference type="InterPro" id="IPR001296">
    <property type="entry name" value="Glyco_trans_1"/>
</dbReference>
<evidence type="ECO:0000256" key="2">
    <source>
        <dbReference type="ARBA" id="ARBA00022679"/>
    </source>
</evidence>
<keyword evidence="2 3" id="KW-0808">Transferase</keyword>
<dbReference type="PANTHER" id="PTHR12526:SF629">
    <property type="entry name" value="TEICHURONIC ACID BIOSYNTHESIS GLYCOSYLTRANSFERASE TUAH-RELATED"/>
    <property type="match status" value="1"/>
</dbReference>
<dbReference type="GO" id="GO:0015031">
    <property type="term" value="P:protein transport"/>
    <property type="evidence" value="ECO:0007669"/>
    <property type="project" value="InterPro"/>
</dbReference>
<name>A0A192H044_9LACO</name>
<dbReference type="EMBL" id="CP014873">
    <property type="protein sequence ID" value="ANK62159.1"/>
    <property type="molecule type" value="Genomic_DNA"/>
</dbReference>
<dbReference type="PANTHER" id="PTHR12526">
    <property type="entry name" value="GLYCOSYLTRANSFERASE"/>
    <property type="match status" value="1"/>
</dbReference>
<dbReference type="OrthoDB" id="570545at2"/>
<reference evidence="3 4" key="1">
    <citation type="submission" date="2016-03" db="EMBL/GenBank/DDBJ databases">
        <title>Pediococcus and Lactobacillus from brewery environment - whole genome sequencing and assembly.</title>
        <authorList>
            <person name="Behr J."/>
            <person name="Geissler A.J."/>
            <person name="Vogel R.F."/>
        </authorList>
    </citation>
    <scope>NUCLEOTIDE SEQUENCE [LARGE SCALE GENOMIC DNA]</scope>
    <source>
        <strain evidence="3 4">TMW 1.1989</strain>
    </source>
</reference>
<organism evidence="3 4">
    <name type="scientific">Loigolactobacillus backii</name>
    <dbReference type="NCBI Taxonomy" id="375175"/>
    <lineage>
        <taxon>Bacteria</taxon>
        <taxon>Bacillati</taxon>
        <taxon>Bacillota</taxon>
        <taxon>Bacilli</taxon>
        <taxon>Lactobacillales</taxon>
        <taxon>Lactobacillaceae</taxon>
        <taxon>Loigolactobacillus</taxon>
    </lineage>
</organism>
<protein>
    <submittedName>
        <fullName evidence="3">Poly(Glycerol-phosphate) alpha-glucosyltransferase</fullName>
    </submittedName>
</protein>
<dbReference type="RefSeq" id="WP_068281224.1">
    <property type="nucleotide sequence ID" value="NZ_CP014873.1"/>
</dbReference>
<dbReference type="AlphaFoldDB" id="A0A192H044"/>
<dbReference type="GeneID" id="42981572"/>
<gene>
    <name evidence="3" type="ORF">AYR53_04850</name>
</gene>
<dbReference type="Pfam" id="PF16993">
    <property type="entry name" value="Asp1"/>
    <property type="match status" value="1"/>
</dbReference>
<dbReference type="Gene3D" id="3.40.50.2000">
    <property type="entry name" value="Glycogen Phosphorylase B"/>
    <property type="match status" value="2"/>
</dbReference>
<dbReference type="Proteomes" id="UP000078582">
    <property type="component" value="Chromosome"/>
</dbReference>
<dbReference type="STRING" id="375175.AYR53_04850"/>
<accession>A0A192H044</accession>
<evidence type="ECO:0000313" key="4">
    <source>
        <dbReference type="Proteomes" id="UP000078582"/>
    </source>
</evidence>